<comment type="caution">
    <text evidence="2">The sequence shown here is derived from an EMBL/GenBank/DDBJ whole genome shotgun (WGS) entry which is preliminary data.</text>
</comment>
<organism evidence="2 3">
    <name type="scientific">Ceratitis capitata</name>
    <name type="common">Mediterranean fruit fly</name>
    <name type="synonym">Tephritis capitata</name>
    <dbReference type="NCBI Taxonomy" id="7213"/>
    <lineage>
        <taxon>Eukaryota</taxon>
        <taxon>Metazoa</taxon>
        <taxon>Ecdysozoa</taxon>
        <taxon>Arthropoda</taxon>
        <taxon>Hexapoda</taxon>
        <taxon>Insecta</taxon>
        <taxon>Pterygota</taxon>
        <taxon>Neoptera</taxon>
        <taxon>Endopterygota</taxon>
        <taxon>Diptera</taxon>
        <taxon>Brachycera</taxon>
        <taxon>Muscomorpha</taxon>
        <taxon>Tephritoidea</taxon>
        <taxon>Tephritidae</taxon>
        <taxon>Ceratitis</taxon>
        <taxon>Ceratitis</taxon>
    </lineage>
</organism>
<reference evidence="2" key="1">
    <citation type="submission" date="2020-11" db="EMBL/GenBank/DDBJ databases">
        <authorList>
            <person name="Whitehead M."/>
        </authorList>
    </citation>
    <scope>NUCLEOTIDE SEQUENCE</scope>
    <source>
        <strain evidence="2">EGII</strain>
    </source>
</reference>
<sequence>MAPLLFRGLQNEWNKEMRLNGSYRMSTKRLKRQKYLERRDNVTKSNLRLHREIPATSRVAAVAYKIDKRSLITAFNDRSDLLEDEVLVLLTIKPVYALCLPEIHNPDVPMGNWKVQKAINSEKETVSQFNKSVSCHSECCVRVASSQKTLSDSNERTLEEREKDRSEMPRRRMQQRFRTYIQTLTYIYQVSPLDQQKRKEEKERSGTECGTRRPLVIGRLTGWGRVVGWWWREQPNGIRSK</sequence>
<accession>A0A811V8S4</accession>
<protein>
    <submittedName>
        <fullName evidence="2">(Mediterranean fruit fly) hypothetical protein</fullName>
    </submittedName>
</protein>
<evidence type="ECO:0000256" key="1">
    <source>
        <dbReference type="SAM" id="MobiDB-lite"/>
    </source>
</evidence>
<name>A0A811V8S4_CERCA</name>
<proteinExistence type="predicted"/>
<keyword evidence="3" id="KW-1185">Reference proteome</keyword>
<dbReference type="AlphaFoldDB" id="A0A811V8S4"/>
<feature type="region of interest" description="Disordered" evidence="1">
    <location>
        <begin position="151"/>
        <end position="172"/>
    </location>
</feature>
<evidence type="ECO:0000313" key="2">
    <source>
        <dbReference type="EMBL" id="CAD7011826.1"/>
    </source>
</evidence>
<evidence type="ECO:0000313" key="3">
    <source>
        <dbReference type="Proteomes" id="UP000606786"/>
    </source>
</evidence>
<dbReference type="EMBL" id="CAJHJT010000056">
    <property type="protein sequence ID" value="CAD7011826.1"/>
    <property type="molecule type" value="Genomic_DNA"/>
</dbReference>
<gene>
    <name evidence="2" type="ORF">CCAP1982_LOCUS19936</name>
</gene>
<feature type="compositionally biased region" description="Basic and acidic residues" evidence="1">
    <location>
        <begin position="153"/>
        <end position="170"/>
    </location>
</feature>
<dbReference type="Proteomes" id="UP000606786">
    <property type="component" value="Unassembled WGS sequence"/>
</dbReference>